<dbReference type="InterPro" id="IPR045492">
    <property type="entry name" value="DUF6434"/>
</dbReference>
<feature type="domain" description="DUF6434" evidence="1">
    <location>
        <begin position="75"/>
        <end position="132"/>
    </location>
</feature>
<dbReference type="EMBL" id="LT629742">
    <property type="protein sequence ID" value="SDS50992.1"/>
    <property type="molecule type" value="Genomic_DNA"/>
</dbReference>
<keyword evidence="3" id="KW-1185">Reference proteome</keyword>
<accession>A0A1H1SSN2</accession>
<organism evidence="2 3">
    <name type="scientific">Microterricola viridarii</name>
    <dbReference type="NCBI Taxonomy" id="412690"/>
    <lineage>
        <taxon>Bacteria</taxon>
        <taxon>Bacillati</taxon>
        <taxon>Actinomycetota</taxon>
        <taxon>Actinomycetes</taxon>
        <taxon>Micrococcales</taxon>
        <taxon>Microbacteriaceae</taxon>
        <taxon>Microterricola</taxon>
    </lineage>
</organism>
<dbReference type="Pfam" id="PF20026">
    <property type="entry name" value="DUF6434"/>
    <property type="match status" value="1"/>
</dbReference>
<evidence type="ECO:0000313" key="3">
    <source>
        <dbReference type="Proteomes" id="UP000181956"/>
    </source>
</evidence>
<dbReference type="AlphaFoldDB" id="A0A1H1SSN2"/>
<name>A0A1H1SSN2_9MICO</name>
<evidence type="ECO:0000313" key="2">
    <source>
        <dbReference type="EMBL" id="SDS50992.1"/>
    </source>
</evidence>
<dbReference type="Proteomes" id="UP000181956">
    <property type="component" value="Chromosome I"/>
</dbReference>
<gene>
    <name evidence="2" type="ORF">SAMN04489834_1613</name>
</gene>
<protein>
    <recommendedName>
        <fullName evidence="1">DUF6434 domain-containing protein</fullName>
    </recommendedName>
</protein>
<reference evidence="3" key="1">
    <citation type="submission" date="2016-10" db="EMBL/GenBank/DDBJ databases">
        <authorList>
            <person name="Varghese N."/>
            <person name="Submissions S."/>
        </authorList>
    </citation>
    <scope>NUCLEOTIDE SEQUENCE [LARGE SCALE GENOMIC DNA]</scope>
    <source>
        <strain evidence="3">DSM 21772</strain>
    </source>
</reference>
<dbReference type="STRING" id="412690.SAMN04489834_1613"/>
<evidence type="ECO:0000259" key="1">
    <source>
        <dbReference type="Pfam" id="PF20026"/>
    </source>
</evidence>
<proteinExistence type="predicted"/>
<sequence>MPGTPRPPLTPEMGGAELLRWYWLKDELSAFARALGIRSTGGKELLTRRIAAALDGQPFAEPAARLGGGSAQLSGALTAATPIPRGQRCSQPVRAWFAEQVGAPFRFDGAMRAFFAETDGTQTLRDALAHYRATRGQGPQEIDAQFEYNRFTRGWHESHPGGSREELLRAWQAYRGQSVDERGRA</sequence>
<dbReference type="Pfam" id="PF18953">
    <property type="entry name" value="SAP_new25"/>
    <property type="match status" value="1"/>
</dbReference>